<name>A0A1I0R8E2_9FIRM</name>
<dbReference type="Proteomes" id="UP000199701">
    <property type="component" value="Unassembled WGS sequence"/>
</dbReference>
<organism evidence="1 2">
    <name type="scientific">[Clostridium] fimetarium</name>
    <dbReference type="NCBI Taxonomy" id="99656"/>
    <lineage>
        <taxon>Bacteria</taxon>
        <taxon>Bacillati</taxon>
        <taxon>Bacillota</taxon>
        <taxon>Clostridia</taxon>
        <taxon>Lachnospirales</taxon>
        <taxon>Lachnospiraceae</taxon>
    </lineage>
</organism>
<keyword evidence="2" id="KW-1185">Reference proteome</keyword>
<evidence type="ECO:0000313" key="2">
    <source>
        <dbReference type="Proteomes" id="UP000199701"/>
    </source>
</evidence>
<reference evidence="1 2" key="1">
    <citation type="submission" date="2016-10" db="EMBL/GenBank/DDBJ databases">
        <authorList>
            <person name="de Groot N.N."/>
        </authorList>
    </citation>
    <scope>NUCLEOTIDE SEQUENCE [LARGE SCALE GENOMIC DNA]</scope>
    <source>
        <strain evidence="1 2">DSM 9179</strain>
    </source>
</reference>
<dbReference type="OrthoDB" id="6058590at2"/>
<accession>A0A1I0R8E2</accession>
<protein>
    <recommendedName>
        <fullName evidence="3">SUKH-3 immunity protein</fullName>
    </recommendedName>
</protein>
<dbReference type="STRING" id="99656.SAMN05421659_112132"/>
<evidence type="ECO:0008006" key="3">
    <source>
        <dbReference type="Google" id="ProtNLM"/>
    </source>
</evidence>
<dbReference type="EMBL" id="FOJI01000012">
    <property type="protein sequence ID" value="SEW36769.1"/>
    <property type="molecule type" value="Genomic_DNA"/>
</dbReference>
<evidence type="ECO:0000313" key="1">
    <source>
        <dbReference type="EMBL" id="SEW36769.1"/>
    </source>
</evidence>
<dbReference type="AlphaFoldDB" id="A0A1I0R8E2"/>
<dbReference type="RefSeq" id="WP_092455520.1">
    <property type="nucleotide sequence ID" value="NZ_FOJI01000012.1"/>
</dbReference>
<sequence length="116" mass="13794">MNKEILNTDGYEVAFNYPDALERLVALKLLNFDLWYLVSREQSVEIFKQMKMNCNRMGLIPFARRGDNEDIACFETGNDEKVVVFKNCEYLGYRPREVFDSVWDWFRDAIEIMIAF</sequence>
<proteinExistence type="predicted"/>
<gene>
    <name evidence="1" type="ORF">SAMN05421659_112132</name>
</gene>